<evidence type="ECO:0000313" key="2">
    <source>
        <dbReference type="EMBL" id="GAG51366.1"/>
    </source>
</evidence>
<dbReference type="Pfam" id="PF13360">
    <property type="entry name" value="PQQ_2"/>
    <property type="match status" value="1"/>
</dbReference>
<dbReference type="EMBL" id="BARS01050781">
    <property type="protein sequence ID" value="GAG51366.1"/>
    <property type="molecule type" value="Genomic_DNA"/>
</dbReference>
<comment type="caution">
    <text evidence="2">The sequence shown here is derived from an EMBL/GenBank/DDBJ whole genome shotgun (WGS) entry which is preliminary data.</text>
</comment>
<gene>
    <name evidence="2" type="ORF">S01H1_75744</name>
</gene>
<dbReference type="SUPFAM" id="SSF50998">
    <property type="entry name" value="Quinoprotein alcohol dehydrogenase-like"/>
    <property type="match status" value="1"/>
</dbReference>
<organism evidence="2">
    <name type="scientific">marine sediment metagenome</name>
    <dbReference type="NCBI Taxonomy" id="412755"/>
    <lineage>
        <taxon>unclassified sequences</taxon>
        <taxon>metagenomes</taxon>
        <taxon>ecological metagenomes</taxon>
    </lineage>
</organism>
<feature type="non-terminal residue" evidence="2">
    <location>
        <position position="1"/>
    </location>
</feature>
<proteinExistence type="predicted"/>
<accession>X0ZT09</accession>
<sequence length="94" mass="10123">ILYIGSSDRLFCIDIQRHEVRWIFEACGTISSLPAVVGKTIYVGSEDGRLYALDASTGDKLWDILTGGKITSSPAVADATVYIGSHDGNLYAVK</sequence>
<dbReference type="InterPro" id="IPR011047">
    <property type="entry name" value="Quinoprotein_ADH-like_sf"/>
</dbReference>
<dbReference type="PANTHER" id="PTHR34512">
    <property type="entry name" value="CELL SURFACE PROTEIN"/>
    <property type="match status" value="1"/>
</dbReference>
<dbReference type="InterPro" id="IPR018391">
    <property type="entry name" value="PQQ_b-propeller_rpt"/>
</dbReference>
<dbReference type="InterPro" id="IPR015943">
    <property type="entry name" value="WD40/YVTN_repeat-like_dom_sf"/>
</dbReference>
<name>X0ZT09_9ZZZZ</name>
<dbReference type="PANTHER" id="PTHR34512:SF30">
    <property type="entry name" value="OUTER MEMBRANE PROTEIN ASSEMBLY FACTOR BAMB"/>
    <property type="match status" value="1"/>
</dbReference>
<evidence type="ECO:0000259" key="1">
    <source>
        <dbReference type="Pfam" id="PF13360"/>
    </source>
</evidence>
<reference evidence="2" key="1">
    <citation type="journal article" date="2014" name="Front. Microbiol.">
        <title>High frequency of phylogenetically diverse reductive dehalogenase-homologous genes in deep subseafloor sedimentary metagenomes.</title>
        <authorList>
            <person name="Kawai M."/>
            <person name="Futagami T."/>
            <person name="Toyoda A."/>
            <person name="Takaki Y."/>
            <person name="Nishi S."/>
            <person name="Hori S."/>
            <person name="Arai W."/>
            <person name="Tsubouchi T."/>
            <person name="Morono Y."/>
            <person name="Uchiyama I."/>
            <person name="Ito T."/>
            <person name="Fujiyama A."/>
            <person name="Inagaki F."/>
            <person name="Takami H."/>
        </authorList>
    </citation>
    <scope>NUCLEOTIDE SEQUENCE</scope>
    <source>
        <strain evidence="2">Expedition CK06-06</strain>
    </source>
</reference>
<protein>
    <recommendedName>
        <fullName evidence="1">Pyrrolo-quinoline quinone repeat domain-containing protein</fullName>
    </recommendedName>
</protein>
<dbReference type="SMART" id="SM00564">
    <property type="entry name" value="PQQ"/>
    <property type="match status" value="1"/>
</dbReference>
<dbReference type="InterPro" id="IPR002372">
    <property type="entry name" value="PQQ_rpt_dom"/>
</dbReference>
<feature type="domain" description="Pyrrolo-quinoline quinone repeat" evidence="1">
    <location>
        <begin position="3"/>
        <end position="93"/>
    </location>
</feature>
<dbReference type="AlphaFoldDB" id="X0ZT09"/>
<dbReference type="Gene3D" id="2.130.10.10">
    <property type="entry name" value="YVTN repeat-like/Quinoprotein amine dehydrogenase"/>
    <property type="match status" value="1"/>
</dbReference>